<dbReference type="EMBL" id="UYRT01084445">
    <property type="protein sequence ID" value="VDN28845.1"/>
    <property type="molecule type" value="Genomic_DNA"/>
</dbReference>
<evidence type="ECO:0000313" key="3">
    <source>
        <dbReference type="WBParaSite" id="GPUH_0001696301-mRNA-1"/>
    </source>
</evidence>
<dbReference type="OrthoDB" id="9971789at2759"/>
<dbReference type="WBParaSite" id="GPUH_0001696301-mRNA-1">
    <property type="protein sequence ID" value="GPUH_0001696301-mRNA-1"/>
    <property type="gene ID" value="GPUH_0001696301"/>
</dbReference>
<sequence length="176" mass="19988">MFRRIPTDQRFPAGPVAVDRNGRRISEDNAGFLELGKRLMANLEIDEPNNTRKVAPHPSITRLLTNRELGLNRTPYSFGRNCLRSLILSDNRAYALSEVSMGAKGAFSVEGNIVVAHNSRKIMNVDISRTLCSLRIFGPKEKILCTFWIELPVNLEVVKFLSLVFFLMLKILHRFS</sequence>
<dbReference type="Proteomes" id="UP000271098">
    <property type="component" value="Unassembled WGS sequence"/>
</dbReference>
<reference evidence="1 2" key="2">
    <citation type="submission" date="2018-11" db="EMBL/GenBank/DDBJ databases">
        <authorList>
            <consortium name="Pathogen Informatics"/>
        </authorList>
    </citation>
    <scope>NUCLEOTIDE SEQUENCE [LARGE SCALE GENOMIC DNA]</scope>
</reference>
<organism evidence="3">
    <name type="scientific">Gongylonema pulchrum</name>
    <dbReference type="NCBI Taxonomy" id="637853"/>
    <lineage>
        <taxon>Eukaryota</taxon>
        <taxon>Metazoa</taxon>
        <taxon>Ecdysozoa</taxon>
        <taxon>Nematoda</taxon>
        <taxon>Chromadorea</taxon>
        <taxon>Rhabditida</taxon>
        <taxon>Spirurina</taxon>
        <taxon>Spiruromorpha</taxon>
        <taxon>Spiruroidea</taxon>
        <taxon>Gongylonematidae</taxon>
        <taxon>Gongylonema</taxon>
    </lineage>
</organism>
<keyword evidence="2" id="KW-1185">Reference proteome</keyword>
<evidence type="ECO:0000313" key="1">
    <source>
        <dbReference type="EMBL" id="VDN28845.1"/>
    </source>
</evidence>
<evidence type="ECO:0000313" key="2">
    <source>
        <dbReference type="Proteomes" id="UP000271098"/>
    </source>
</evidence>
<dbReference type="AlphaFoldDB" id="A0A183E7K0"/>
<gene>
    <name evidence="1" type="ORF">GPUH_LOCUS16941</name>
</gene>
<name>A0A183E7K0_9BILA</name>
<reference evidence="3" key="1">
    <citation type="submission" date="2016-06" db="UniProtKB">
        <authorList>
            <consortium name="WormBaseParasite"/>
        </authorList>
    </citation>
    <scope>IDENTIFICATION</scope>
</reference>
<accession>A0A183E7K0</accession>
<proteinExistence type="predicted"/>
<protein>
    <submittedName>
        <fullName evidence="1 3">Uncharacterized protein</fullName>
    </submittedName>
</protein>